<feature type="transmembrane region" description="Helical" evidence="1">
    <location>
        <begin position="70"/>
        <end position="91"/>
    </location>
</feature>
<feature type="transmembrane region" description="Helical" evidence="1">
    <location>
        <begin position="163"/>
        <end position="181"/>
    </location>
</feature>
<organism evidence="2 3">
    <name type="scientific">Bacillus cereus</name>
    <dbReference type="NCBI Taxonomy" id="1396"/>
    <lineage>
        <taxon>Bacteria</taxon>
        <taxon>Bacillati</taxon>
        <taxon>Bacillota</taxon>
        <taxon>Bacilli</taxon>
        <taxon>Bacillales</taxon>
        <taxon>Bacillaceae</taxon>
        <taxon>Bacillus</taxon>
        <taxon>Bacillus cereus group</taxon>
    </lineage>
</organism>
<accession>A0A9X6SSM0</accession>
<feature type="transmembrane region" description="Helical" evidence="1">
    <location>
        <begin position="140"/>
        <end position="156"/>
    </location>
</feature>
<name>A0A9X6SSM0_BACCE</name>
<feature type="transmembrane region" description="Helical" evidence="1">
    <location>
        <begin position="30"/>
        <end position="50"/>
    </location>
</feature>
<evidence type="ECO:0000313" key="3">
    <source>
        <dbReference type="Proteomes" id="UP000219922"/>
    </source>
</evidence>
<dbReference type="AlphaFoldDB" id="A0A9X6SSM0"/>
<gene>
    <name evidence="2" type="ORF">CON36_33825</name>
</gene>
<keyword evidence="1" id="KW-1133">Transmembrane helix</keyword>
<keyword evidence="1" id="KW-0812">Transmembrane</keyword>
<dbReference type="EMBL" id="NVMX01000191">
    <property type="protein sequence ID" value="PDZ94435.1"/>
    <property type="molecule type" value="Genomic_DNA"/>
</dbReference>
<evidence type="ECO:0000256" key="1">
    <source>
        <dbReference type="SAM" id="Phobius"/>
    </source>
</evidence>
<dbReference type="Proteomes" id="UP000219922">
    <property type="component" value="Unassembled WGS sequence"/>
</dbReference>
<evidence type="ECO:0000313" key="2">
    <source>
        <dbReference type="EMBL" id="PDZ94435.1"/>
    </source>
</evidence>
<proteinExistence type="predicted"/>
<keyword evidence="1" id="KW-0472">Membrane</keyword>
<protein>
    <submittedName>
        <fullName evidence="2">Uncharacterized protein</fullName>
    </submittedName>
</protein>
<feature type="transmembrane region" description="Helical" evidence="1">
    <location>
        <begin position="112"/>
        <end position="134"/>
    </location>
</feature>
<feature type="transmembrane region" description="Helical" evidence="1">
    <location>
        <begin position="6"/>
        <end position="23"/>
    </location>
</feature>
<comment type="caution">
    <text evidence="2">The sequence shown here is derived from an EMBL/GenBank/DDBJ whole genome shotgun (WGS) entry which is preliminary data.</text>
</comment>
<reference evidence="2 3" key="1">
    <citation type="submission" date="2017-09" db="EMBL/GenBank/DDBJ databases">
        <title>Large-scale bioinformatics analysis of Bacillus genomes uncovers conserved roles of natural products in bacterial physiology.</title>
        <authorList>
            <consortium name="Agbiome Team Llc"/>
            <person name="Bleich R.M."/>
            <person name="Grubbs K.J."/>
            <person name="Santa Maria K.C."/>
            <person name="Allen S.E."/>
            <person name="Farag S."/>
            <person name="Shank E.A."/>
            <person name="Bowers A."/>
        </authorList>
    </citation>
    <scope>NUCLEOTIDE SEQUENCE [LARGE SCALE GENOMIC DNA]</scope>
    <source>
        <strain evidence="2 3">AFS092789</strain>
    </source>
</reference>
<feature type="transmembrane region" description="Helical" evidence="1">
    <location>
        <begin position="187"/>
        <end position="207"/>
    </location>
</feature>
<sequence length="221" mass="25597">MSPRGTLSFAIISYISSLMLYFVSQENTLFYVMLLFLYINVATIFHPLVFHYGVMKPIEIGLSSVGLLSLFTGEFSSFVFILMFVVTLIFIEKEDMYSLIEVPNKKRNTLGLTIKRMIATIFMPFSVTYVVMIIRPYEEITSLLIVLLYFAALFVASKWFDSIISFGIFTLVQIFLFVYVIETYINWNSIQITMFFVSIFLFLVIGYGRKGLLNYVNNNKK</sequence>
<dbReference type="RefSeq" id="WP_098007012.1">
    <property type="nucleotide sequence ID" value="NZ_NUJB01000047.1"/>
</dbReference>